<feature type="compositionally biased region" description="Basic and acidic residues" evidence="1">
    <location>
        <begin position="43"/>
        <end position="60"/>
    </location>
</feature>
<dbReference type="AlphaFoldDB" id="A0A379EG36"/>
<dbReference type="GeneID" id="91083825"/>
<feature type="compositionally biased region" description="Polar residues" evidence="1">
    <location>
        <begin position="65"/>
        <end position="75"/>
    </location>
</feature>
<proteinExistence type="predicted"/>
<reference evidence="2 3" key="1">
    <citation type="submission" date="2018-06" db="EMBL/GenBank/DDBJ databases">
        <authorList>
            <consortium name="Pathogen Informatics"/>
            <person name="Doyle S."/>
        </authorList>
    </citation>
    <scope>NUCLEOTIDE SEQUENCE [LARGE SCALE GENOMIC DNA]</scope>
    <source>
        <strain evidence="2 3">NCTC11157</strain>
    </source>
</reference>
<dbReference type="RefSeq" id="WP_025064505.1">
    <property type="nucleotide sequence ID" value="NZ_UGTL01000002.1"/>
</dbReference>
<dbReference type="EMBL" id="UGTL01000002">
    <property type="protein sequence ID" value="SUB97602.1"/>
    <property type="molecule type" value="Genomic_DNA"/>
</dbReference>
<organism evidence="2 3">
    <name type="scientific">Prevotella disiens</name>
    <dbReference type="NCBI Taxonomy" id="28130"/>
    <lineage>
        <taxon>Bacteria</taxon>
        <taxon>Pseudomonadati</taxon>
        <taxon>Bacteroidota</taxon>
        <taxon>Bacteroidia</taxon>
        <taxon>Bacteroidales</taxon>
        <taxon>Prevotellaceae</taxon>
        <taxon>Prevotella</taxon>
    </lineage>
</organism>
<evidence type="ECO:0000256" key="1">
    <source>
        <dbReference type="SAM" id="MobiDB-lite"/>
    </source>
</evidence>
<protein>
    <submittedName>
        <fullName evidence="2">Uncharacterized protein</fullName>
    </submittedName>
</protein>
<name>A0A379EG36_9BACT</name>
<feature type="region of interest" description="Disordered" evidence="1">
    <location>
        <begin position="30"/>
        <end position="75"/>
    </location>
</feature>
<evidence type="ECO:0000313" key="2">
    <source>
        <dbReference type="EMBL" id="SUB97602.1"/>
    </source>
</evidence>
<gene>
    <name evidence="2" type="ORF">NCTC11157_02392</name>
</gene>
<dbReference type="Proteomes" id="UP000254072">
    <property type="component" value="Unassembled WGS sequence"/>
</dbReference>
<accession>A0A379EG36</accession>
<feature type="compositionally biased region" description="Basic residues" evidence="1">
    <location>
        <begin position="31"/>
        <end position="42"/>
    </location>
</feature>
<sequence>MGTKKQTKKSLQNSQFIINFAMKTYGTMVQHKPKATKKKNKGNKKENQKQIKTKDYESYKHSKSTKGNWSLQSSN</sequence>
<evidence type="ECO:0000313" key="3">
    <source>
        <dbReference type="Proteomes" id="UP000254072"/>
    </source>
</evidence>